<dbReference type="Proteomes" id="UP000008555">
    <property type="component" value="Chromosome"/>
</dbReference>
<sequence length="1153" mass="128512">MIKILLRSCLKWGMMTAASVIILFAVLISGVRMTVPLLNHQRDFFEHWASHALHQPVHIGQIATSWYGFNPALTFQKVIVTDPTQHKSLLRVSQLSISVNLFQSLIHWRLFPGHVWLSGARFNVFEGKDGKLNVEGMIAQKKQVFTDLGEMKKVFLGLLNQSNITLKNIDIYYHTAEGQLIPLTHLRLKVTNGLLHQQIAGVGSLSQTVPTRFRFLLQGSSKNAELYLDIKNLVFSQWESSYFLQKYFKRVSLTDGRGNVQLWAKFKNDELESVQSVVKSDQIRLSVAKSHSPLFIDQLNANLYWQRYANGWGLTADHVNLQMNGRQWPEHTFGVRVTHSQSGMRLLLKSDYFNLSDMQTLTAEIGYQPKRIQTLFQQLKPSGILRHFTLLYSQRAQTPYYHIITDFEDLNFQPQEGWPGGAHLMGAIDATAQHPASGWRFQVSQSDIQNNNLHWHGEGFLSLPAKGSPFVNLQGKIGLKNINAIKNYLPSRGLSPHLRAWLNQAFSTGEITSGTVNFKGPLDRFPFLHQEGSFDAIANVDRVTLNYHSGWPALQNIKAKVMFHNNQLRIVASHANISGNPLDHLKAVIPDLKDPVLSVSGHSTSNLANGFKFLKAAPLSVAKRMQGTTAQGPMNLNLKLRIPLDHSNQEVRAEGQLAVKDGQFSLNNWGIMLDHINGNFHFINEDFSADPVFAKWLGLPIAFHIATLNPSSQSPVLQFEMSGELAMQALQKKFKWSILNYLNGATTYRALLNLHGKDSQQDSLSIATDLSGIQSTLPAPYNKLSKEVSLLTSHLSFYGNKLSKIKVHYQGSSSNAATSLLVSPVNEGWSVDIQNPLIAGNLLIPNRLDDYWRGYFSRLYLPEFKAEKKQWNSQALPPVDLAVDDFHYGKKILGKLALQTSRTMEGLRIDKLAITAPLFNVDATGMWRTKIGRSQTTLSGSFTSPNLGDLLKQWKITHALEGGKGRADFSVKWPGSPDQFKVAQLNGDIKLNFYSGRVTELTKTTESELGFGRLLNLFSLQSLPKLPLNLANFSKKGFAFNFFRGNFLLSKGVAKTQNASLVGDVAWVQIKGLIGFANKNYDLHLQVVPNITSTLPLIVGLAGGPLAGVIAWVADKILAPHVGKAAQVNYHIAGSWNKPDIILPAPAETDLSP</sequence>
<organism evidence="2 3">
    <name type="scientific">Coxiella burnetii (strain Dugway 5J108-111)</name>
    <dbReference type="NCBI Taxonomy" id="434922"/>
    <lineage>
        <taxon>Bacteria</taxon>
        <taxon>Pseudomonadati</taxon>
        <taxon>Pseudomonadota</taxon>
        <taxon>Gammaproteobacteria</taxon>
        <taxon>Legionellales</taxon>
        <taxon>Coxiellaceae</taxon>
        <taxon>Coxiella</taxon>
    </lineage>
</organism>
<gene>
    <name evidence="2" type="ordered locus">CBUD_0512</name>
</gene>
<protein>
    <recommendedName>
        <fullName evidence="1">YhdP central domain-containing protein</fullName>
    </recommendedName>
</protein>
<dbReference type="InterPro" id="IPR011836">
    <property type="entry name" value="YhdP"/>
</dbReference>
<dbReference type="HOGENOM" id="CLU_003522_0_0_6"/>
<dbReference type="InterPro" id="IPR025263">
    <property type="entry name" value="YhdP_central"/>
</dbReference>
<feature type="domain" description="YhdP central" evidence="1">
    <location>
        <begin position="4"/>
        <end position="788"/>
    </location>
</feature>
<dbReference type="KEGG" id="cbd:CBUD_0512"/>
<dbReference type="Pfam" id="PF13116">
    <property type="entry name" value="YhdP"/>
    <property type="match status" value="1"/>
</dbReference>
<evidence type="ECO:0000313" key="3">
    <source>
        <dbReference type="Proteomes" id="UP000008555"/>
    </source>
</evidence>
<name>A9KBH4_COXBN</name>
<proteinExistence type="predicted"/>
<dbReference type="EMBL" id="CP000733">
    <property type="protein sequence ID" value="ABS78232.1"/>
    <property type="molecule type" value="Genomic_DNA"/>
</dbReference>
<dbReference type="AlphaFoldDB" id="A9KBH4"/>
<evidence type="ECO:0000259" key="1">
    <source>
        <dbReference type="Pfam" id="PF13116"/>
    </source>
</evidence>
<dbReference type="PANTHER" id="PTHR38690">
    <property type="entry name" value="PROTEASE-RELATED"/>
    <property type="match status" value="1"/>
</dbReference>
<accession>A9KBH4</accession>
<evidence type="ECO:0000313" key="2">
    <source>
        <dbReference type="EMBL" id="ABS78232.1"/>
    </source>
</evidence>
<dbReference type="PANTHER" id="PTHR38690:SF1">
    <property type="entry name" value="PROTEASE"/>
    <property type="match status" value="1"/>
</dbReference>
<reference evidence="2 3" key="1">
    <citation type="journal article" date="2009" name="Infect. Immun.">
        <title>Comparative genomics reveal extensive transposon-mediated genomic plasticity and diversity among potential effector proteins within the genus Coxiella.</title>
        <authorList>
            <person name="Beare P.A."/>
            <person name="Unsworth N."/>
            <person name="Andoh M."/>
            <person name="Voth D.E."/>
            <person name="Omsland A."/>
            <person name="Gilk S.D."/>
            <person name="Williams K.P."/>
            <person name="Sobral B.W."/>
            <person name="Kupko J.J.III."/>
            <person name="Porcella S.F."/>
            <person name="Samuel J.E."/>
            <person name="Heinzen R.A."/>
        </authorList>
    </citation>
    <scope>NUCLEOTIDE SEQUENCE [LARGE SCALE GENOMIC DNA]</scope>
    <source>
        <strain evidence="2 3">Dugway 5J108-111</strain>
    </source>
</reference>
<dbReference type="RefSeq" id="WP_011996604.1">
    <property type="nucleotide sequence ID" value="NC_009727.1"/>
</dbReference>